<feature type="coiled-coil region" evidence="1">
    <location>
        <begin position="781"/>
        <end position="808"/>
    </location>
</feature>
<accession>A0A0L0D405</accession>
<keyword evidence="4" id="KW-1185">Reference proteome</keyword>
<feature type="region of interest" description="Disordered" evidence="2">
    <location>
        <begin position="879"/>
        <end position="898"/>
    </location>
</feature>
<dbReference type="RefSeq" id="XP_013759847.1">
    <property type="nucleotide sequence ID" value="XM_013904393.1"/>
</dbReference>
<dbReference type="PANTHER" id="PTHR45615">
    <property type="entry name" value="MYOSIN HEAVY CHAIN, NON-MUSCLE"/>
    <property type="match status" value="1"/>
</dbReference>
<feature type="compositionally biased region" description="Low complexity" evidence="2">
    <location>
        <begin position="78"/>
        <end position="87"/>
    </location>
</feature>
<organism evidence="3 4">
    <name type="scientific">Thecamonas trahens ATCC 50062</name>
    <dbReference type="NCBI Taxonomy" id="461836"/>
    <lineage>
        <taxon>Eukaryota</taxon>
        <taxon>Apusozoa</taxon>
        <taxon>Apusomonadida</taxon>
        <taxon>Apusomonadidae</taxon>
        <taxon>Thecamonas</taxon>
    </lineage>
</organism>
<dbReference type="GeneID" id="25563091"/>
<feature type="region of interest" description="Disordered" evidence="2">
    <location>
        <begin position="930"/>
        <end position="952"/>
    </location>
</feature>
<dbReference type="EMBL" id="GL349445">
    <property type="protein sequence ID" value="KNC47067.1"/>
    <property type="molecule type" value="Genomic_DNA"/>
</dbReference>
<evidence type="ECO:0000313" key="4">
    <source>
        <dbReference type="Proteomes" id="UP000054408"/>
    </source>
</evidence>
<dbReference type="GO" id="GO:0016460">
    <property type="term" value="C:myosin II complex"/>
    <property type="evidence" value="ECO:0007669"/>
    <property type="project" value="TreeGrafter"/>
</dbReference>
<feature type="coiled-coil region" evidence="1">
    <location>
        <begin position="519"/>
        <end position="673"/>
    </location>
</feature>
<dbReference type="GO" id="GO:0051015">
    <property type="term" value="F:actin filament binding"/>
    <property type="evidence" value="ECO:0007669"/>
    <property type="project" value="TreeGrafter"/>
</dbReference>
<evidence type="ECO:0000256" key="2">
    <source>
        <dbReference type="SAM" id="MobiDB-lite"/>
    </source>
</evidence>
<keyword evidence="1" id="KW-0175">Coiled coil</keyword>
<feature type="region of interest" description="Disordered" evidence="2">
    <location>
        <begin position="139"/>
        <end position="168"/>
    </location>
</feature>
<dbReference type="Proteomes" id="UP000054408">
    <property type="component" value="Unassembled WGS sequence"/>
</dbReference>
<dbReference type="AlphaFoldDB" id="A0A0L0D405"/>
<dbReference type="GO" id="GO:0032982">
    <property type="term" value="C:myosin filament"/>
    <property type="evidence" value="ECO:0007669"/>
    <property type="project" value="TreeGrafter"/>
</dbReference>
<feature type="compositionally biased region" description="Acidic residues" evidence="2">
    <location>
        <begin position="215"/>
        <end position="232"/>
    </location>
</feature>
<gene>
    <name evidence="3" type="ORF">AMSG_03491</name>
</gene>
<feature type="coiled-coil region" evidence="1">
    <location>
        <begin position="290"/>
        <end position="336"/>
    </location>
</feature>
<sequence>MNSKRSIGFLSELVFGATEAESEPWPEAELSFGGDLSVIAPDTVTAAPAELDELHGAIAAQMEALRSELYDSAPLTRSASASASDSDSGSESEPESDDAALAATPDRSNRLPEEGDYSIVYKGCEADKIQFFRNVAPVSPASDASSDVSSSTASSSMASSPSAADSASYGYDSVGLEASIMRGRALEQPLDSDSVASTRFQDVALALPASHPADVDETEEESESDDDAEACDGDDDVMYLLSRASKLHAAVRDTDFTPSKTKMRESLRSRPASLRKAPLDFASSDEVMELQMLEDAVSQLSKEVKTASKREQESISAEAQAEITSLRSQLFEARKDLADRRKSRAARNEELVSLRATVSQLKSTLKSRELRSLTAEMEAKQGWVGSVSGMTGSVSKLMQTAQANIASLEEQIETVKSQKEREKLEIVVEQMRLERERADLQTRMESTVSELGTKNAELARKADELEARNRNLERQHLEVEKELREQLADLYTERSRALDTVAALESKLSKTSQAWDLQRVRLETQITELQTQLEVLRLKKSNMEQVYTRQLTETSTAAESAQSMTRELQDENNALADALLASARDQVIKATEAAEAVAEVEALRAQLAAKETELVAQIAALEAQLQSADNAIVRLESQASSAQNEASATIAELEAQITMLQEALDEKEAAEAAQAAHIRALLAELQCNAALADQPGAELDDQLLSSAKHHIKVAMERAKTEHALSKRDRMIEALRNQLDEVTSRYATERAVIQAGMDSMRATLLQYARDAAAAQSEHKAELSEALEAKAKLESHVEHLKAKVSRVRRQSSALDASNALDAYHQVVAKERIHAELVGAPSSPLRGSPMRNRMMAARAAAAPATPNNENVFVVAGSPGIRTPASASKRHTPSRAAASPLTPSQANNLAWYDARLELQKAALQDAINQRYASGLSPLRKPTPSRAPASSASSSSFSSLATDSAVSSYSPASTASSPANNSASYSPYSPYSPYSLASSSYAAASFGYGRPPFAPRILGQW</sequence>
<evidence type="ECO:0000256" key="1">
    <source>
        <dbReference type="SAM" id="Coils"/>
    </source>
</evidence>
<protein>
    <submittedName>
        <fullName evidence="3">Uncharacterized protein</fullName>
    </submittedName>
</protein>
<dbReference type="GO" id="GO:0005737">
    <property type="term" value="C:cytoplasm"/>
    <property type="evidence" value="ECO:0007669"/>
    <property type="project" value="TreeGrafter"/>
</dbReference>
<name>A0A0L0D405_THETB</name>
<feature type="coiled-coil region" evidence="1">
    <location>
        <begin position="724"/>
        <end position="751"/>
    </location>
</feature>
<reference evidence="3 4" key="1">
    <citation type="submission" date="2010-05" db="EMBL/GenBank/DDBJ databases">
        <title>The Genome Sequence of Thecamonas trahens ATCC 50062.</title>
        <authorList>
            <consortium name="The Broad Institute Genome Sequencing Platform"/>
            <person name="Russ C."/>
            <person name="Cuomo C."/>
            <person name="Shea T."/>
            <person name="Young S.K."/>
            <person name="Zeng Q."/>
            <person name="Koehrsen M."/>
            <person name="Haas B."/>
            <person name="Borodovsky M."/>
            <person name="Guigo R."/>
            <person name="Alvarado L."/>
            <person name="Berlin A."/>
            <person name="Bochicchio J."/>
            <person name="Borenstein D."/>
            <person name="Chapman S."/>
            <person name="Chen Z."/>
            <person name="Freedman E."/>
            <person name="Gellesch M."/>
            <person name="Goldberg J."/>
            <person name="Griggs A."/>
            <person name="Gujja S."/>
            <person name="Heilman E."/>
            <person name="Heiman D."/>
            <person name="Hepburn T."/>
            <person name="Howarth C."/>
            <person name="Jen D."/>
            <person name="Larson L."/>
            <person name="Mehta T."/>
            <person name="Park D."/>
            <person name="Pearson M."/>
            <person name="Roberts A."/>
            <person name="Saif S."/>
            <person name="Shenoy N."/>
            <person name="Sisk P."/>
            <person name="Stolte C."/>
            <person name="Sykes S."/>
            <person name="Thomson T."/>
            <person name="Walk T."/>
            <person name="White J."/>
            <person name="Yandava C."/>
            <person name="Burger G."/>
            <person name="Gray M.W."/>
            <person name="Holland P.W.H."/>
            <person name="King N."/>
            <person name="Lang F.B.F."/>
            <person name="Roger A.J."/>
            <person name="Ruiz-Trillo I."/>
            <person name="Lander E."/>
            <person name="Nusbaum C."/>
        </authorList>
    </citation>
    <scope>NUCLEOTIDE SEQUENCE [LARGE SCALE GENOMIC DNA]</scope>
    <source>
        <strain evidence="3 4">ATCC 50062</strain>
    </source>
</reference>
<feature type="region of interest" description="Disordered" evidence="2">
    <location>
        <begin position="75"/>
        <end position="113"/>
    </location>
</feature>
<feature type="region of interest" description="Disordered" evidence="2">
    <location>
        <begin position="208"/>
        <end position="232"/>
    </location>
</feature>
<feature type="compositionally biased region" description="Low complexity" evidence="2">
    <location>
        <begin position="941"/>
        <end position="952"/>
    </location>
</feature>
<dbReference type="GO" id="GO:0000146">
    <property type="term" value="F:microfilament motor activity"/>
    <property type="evidence" value="ECO:0007669"/>
    <property type="project" value="TreeGrafter"/>
</dbReference>
<dbReference type="STRING" id="461836.A0A0L0D405"/>
<feature type="compositionally biased region" description="Acidic residues" evidence="2">
    <location>
        <begin position="88"/>
        <end position="98"/>
    </location>
</feature>
<evidence type="ECO:0000313" key="3">
    <source>
        <dbReference type="EMBL" id="KNC47067.1"/>
    </source>
</evidence>
<dbReference type="PANTHER" id="PTHR45615:SF40">
    <property type="entry name" value="MYOSIN HEAVY CHAIN, NON-MUSCLE"/>
    <property type="match status" value="1"/>
</dbReference>
<proteinExistence type="predicted"/>
<feature type="coiled-coil region" evidence="1">
    <location>
        <begin position="398"/>
        <end position="489"/>
    </location>
</feature>